<feature type="compositionally biased region" description="Basic and acidic residues" evidence="1">
    <location>
        <begin position="72"/>
        <end position="81"/>
    </location>
</feature>
<name>A0AAD8KV11_TARER</name>
<gene>
    <name evidence="2" type="ORF">QVD17_12610</name>
</gene>
<protein>
    <submittedName>
        <fullName evidence="2">Uncharacterized protein</fullName>
    </submittedName>
</protein>
<keyword evidence="3" id="KW-1185">Reference proteome</keyword>
<organism evidence="2 3">
    <name type="scientific">Tagetes erecta</name>
    <name type="common">African marigold</name>
    <dbReference type="NCBI Taxonomy" id="13708"/>
    <lineage>
        <taxon>Eukaryota</taxon>
        <taxon>Viridiplantae</taxon>
        <taxon>Streptophyta</taxon>
        <taxon>Embryophyta</taxon>
        <taxon>Tracheophyta</taxon>
        <taxon>Spermatophyta</taxon>
        <taxon>Magnoliopsida</taxon>
        <taxon>eudicotyledons</taxon>
        <taxon>Gunneridae</taxon>
        <taxon>Pentapetalae</taxon>
        <taxon>asterids</taxon>
        <taxon>campanulids</taxon>
        <taxon>Asterales</taxon>
        <taxon>Asteraceae</taxon>
        <taxon>Asteroideae</taxon>
        <taxon>Heliantheae alliance</taxon>
        <taxon>Tageteae</taxon>
        <taxon>Tagetes</taxon>
    </lineage>
</organism>
<evidence type="ECO:0000313" key="3">
    <source>
        <dbReference type="Proteomes" id="UP001229421"/>
    </source>
</evidence>
<sequence>MPASRFRGCLCSTSERFKVEMLLNGSEARDCDDGEQETMTRTIDDDDSGKEKNQEPGDERKTMKKEERRKREKEEKKGEKK</sequence>
<dbReference type="Proteomes" id="UP001229421">
    <property type="component" value="Unassembled WGS sequence"/>
</dbReference>
<evidence type="ECO:0000256" key="1">
    <source>
        <dbReference type="SAM" id="MobiDB-lite"/>
    </source>
</evidence>
<accession>A0AAD8KV11</accession>
<evidence type="ECO:0000313" key="2">
    <source>
        <dbReference type="EMBL" id="KAK1430100.1"/>
    </source>
</evidence>
<feature type="region of interest" description="Disordered" evidence="1">
    <location>
        <begin position="26"/>
        <end position="81"/>
    </location>
</feature>
<comment type="caution">
    <text evidence="2">The sequence shown here is derived from an EMBL/GenBank/DDBJ whole genome shotgun (WGS) entry which is preliminary data.</text>
</comment>
<reference evidence="2" key="1">
    <citation type="journal article" date="2023" name="bioRxiv">
        <title>Improved chromosome-level genome assembly for marigold (Tagetes erecta).</title>
        <authorList>
            <person name="Jiang F."/>
            <person name="Yuan L."/>
            <person name="Wang S."/>
            <person name="Wang H."/>
            <person name="Xu D."/>
            <person name="Wang A."/>
            <person name="Fan W."/>
        </authorList>
    </citation>
    <scope>NUCLEOTIDE SEQUENCE</scope>
    <source>
        <strain evidence="2">WSJ</strain>
        <tissue evidence="2">Leaf</tissue>
    </source>
</reference>
<dbReference type="EMBL" id="JAUHHV010000003">
    <property type="protein sequence ID" value="KAK1430100.1"/>
    <property type="molecule type" value="Genomic_DNA"/>
</dbReference>
<dbReference type="AlphaFoldDB" id="A0AAD8KV11"/>
<proteinExistence type="predicted"/>
<feature type="compositionally biased region" description="Basic and acidic residues" evidence="1">
    <location>
        <begin position="49"/>
        <end position="66"/>
    </location>
</feature>